<dbReference type="EC" id="2.5.1.-" evidence="2"/>
<dbReference type="CDD" id="cd00475">
    <property type="entry name" value="Cis_IPPS"/>
    <property type="match status" value="1"/>
</dbReference>
<proteinExistence type="inferred from homology"/>
<dbReference type="AlphaFoldDB" id="A0A2U1LYN2"/>
<evidence type="ECO:0000313" key="4">
    <source>
        <dbReference type="Proteomes" id="UP000245207"/>
    </source>
</evidence>
<dbReference type="PANTHER" id="PTHR10291">
    <property type="entry name" value="DEHYDRODOLICHYL DIPHOSPHATE SYNTHASE FAMILY MEMBER"/>
    <property type="match status" value="1"/>
</dbReference>
<organism evidence="3 4">
    <name type="scientific">Artemisia annua</name>
    <name type="common">Sweet wormwood</name>
    <dbReference type="NCBI Taxonomy" id="35608"/>
    <lineage>
        <taxon>Eukaryota</taxon>
        <taxon>Viridiplantae</taxon>
        <taxon>Streptophyta</taxon>
        <taxon>Embryophyta</taxon>
        <taxon>Tracheophyta</taxon>
        <taxon>Spermatophyta</taxon>
        <taxon>Magnoliopsida</taxon>
        <taxon>eudicotyledons</taxon>
        <taxon>Gunneridae</taxon>
        <taxon>Pentapetalae</taxon>
        <taxon>asterids</taxon>
        <taxon>campanulids</taxon>
        <taxon>Asterales</taxon>
        <taxon>Asteraceae</taxon>
        <taxon>Asteroideae</taxon>
        <taxon>Anthemideae</taxon>
        <taxon>Artemisiinae</taxon>
        <taxon>Artemisia</taxon>
    </lineage>
</organism>
<dbReference type="Pfam" id="PF01255">
    <property type="entry name" value="Prenyltransf"/>
    <property type="match status" value="1"/>
</dbReference>
<dbReference type="Gene3D" id="3.40.1180.10">
    <property type="entry name" value="Decaprenyl diphosphate synthase-like"/>
    <property type="match status" value="1"/>
</dbReference>
<keyword evidence="1 2" id="KW-0808">Transferase</keyword>
<dbReference type="HAMAP" id="MF_01139">
    <property type="entry name" value="ISPT"/>
    <property type="match status" value="1"/>
</dbReference>
<dbReference type="InterPro" id="IPR036424">
    <property type="entry name" value="UPP_synth-like_sf"/>
</dbReference>
<evidence type="ECO:0000256" key="2">
    <source>
        <dbReference type="RuleBase" id="RU363018"/>
    </source>
</evidence>
<name>A0A2U1LYN2_ARTAN</name>
<dbReference type="STRING" id="35608.A0A2U1LYN2"/>
<dbReference type="GO" id="GO:0009668">
    <property type="term" value="P:plastid membrane organization"/>
    <property type="evidence" value="ECO:0007669"/>
    <property type="project" value="TreeGrafter"/>
</dbReference>
<dbReference type="PANTHER" id="PTHR10291:SF45">
    <property type="entry name" value="ALKYL TRANSFERASE"/>
    <property type="match status" value="1"/>
</dbReference>
<dbReference type="GO" id="GO:0009409">
    <property type="term" value="P:response to cold"/>
    <property type="evidence" value="ECO:0007669"/>
    <property type="project" value="TreeGrafter"/>
</dbReference>
<dbReference type="InterPro" id="IPR001441">
    <property type="entry name" value="UPP_synth-like"/>
</dbReference>
<evidence type="ECO:0000313" key="3">
    <source>
        <dbReference type="EMBL" id="PWA54097.1"/>
    </source>
</evidence>
<dbReference type="GO" id="GO:0000287">
    <property type="term" value="F:magnesium ion binding"/>
    <property type="evidence" value="ECO:0007669"/>
    <property type="project" value="UniProtKB-ARBA"/>
</dbReference>
<dbReference type="GO" id="GO:0016094">
    <property type="term" value="P:polyprenol biosynthetic process"/>
    <property type="evidence" value="ECO:0007669"/>
    <property type="project" value="TreeGrafter"/>
</dbReference>
<sequence length="310" mass="35580">MNQMAFTYLSPLNQRIKFLKFPVRPFLITHKPYSSDPVAFTSPLITKKICATITDVSFDLKNKVDKSRNREVLLSLGLEEELMPKHIAIVLDGNRRWAAEKGLPPMAGHSAMRMALKPLLRKCSELKLKAVSLYAFSTENWNRPKEEVDFLMEMFEALLTIDTKELLSLGCRVSVMGDKTTLSKTLQNLSAQIEEISRFNLGTHINYAINYSGKYDIIQACRSLVTQVKDGVLIPSEINEKAFIQELETKKIDFPYPDLVIRTSGEIRLSNFMLWQMADSELYFIKKYFPDFEEKDLIEALLKYQESQAS</sequence>
<reference evidence="3 4" key="1">
    <citation type="journal article" date="2018" name="Mol. Plant">
        <title>The genome of Artemisia annua provides insight into the evolution of Asteraceae family and artemisinin biosynthesis.</title>
        <authorList>
            <person name="Shen Q."/>
            <person name="Zhang L."/>
            <person name="Liao Z."/>
            <person name="Wang S."/>
            <person name="Yan T."/>
            <person name="Shi P."/>
            <person name="Liu M."/>
            <person name="Fu X."/>
            <person name="Pan Q."/>
            <person name="Wang Y."/>
            <person name="Lv Z."/>
            <person name="Lu X."/>
            <person name="Zhang F."/>
            <person name="Jiang W."/>
            <person name="Ma Y."/>
            <person name="Chen M."/>
            <person name="Hao X."/>
            <person name="Li L."/>
            <person name="Tang Y."/>
            <person name="Lv G."/>
            <person name="Zhou Y."/>
            <person name="Sun X."/>
            <person name="Brodelius P.E."/>
            <person name="Rose J.K.C."/>
            <person name="Tang K."/>
        </authorList>
    </citation>
    <scope>NUCLEOTIDE SEQUENCE [LARGE SCALE GENOMIC DNA]</scope>
    <source>
        <strain evidence="4">cv. Huhao1</strain>
        <tissue evidence="3">Leaf</tissue>
    </source>
</reference>
<dbReference type="EMBL" id="PKPP01007192">
    <property type="protein sequence ID" value="PWA54097.1"/>
    <property type="molecule type" value="Genomic_DNA"/>
</dbReference>
<comment type="caution">
    <text evidence="3">The sequence shown here is derived from an EMBL/GenBank/DDBJ whole genome shotgun (WGS) entry which is preliminary data.</text>
</comment>
<dbReference type="NCBIfam" id="TIGR00055">
    <property type="entry name" value="uppS"/>
    <property type="match status" value="1"/>
</dbReference>
<accession>A0A2U1LYN2</accession>
<dbReference type="GO" id="GO:0045547">
    <property type="term" value="F:ditrans,polycis-polyprenyl diphosphate synthase [(2E,6E)-farnesyl diphosphate specific] activity"/>
    <property type="evidence" value="ECO:0007669"/>
    <property type="project" value="TreeGrafter"/>
</dbReference>
<dbReference type="InterPro" id="IPR018520">
    <property type="entry name" value="UPP_synth-like_CS"/>
</dbReference>
<gene>
    <name evidence="3" type="ORF">CTI12_AA436740</name>
</gene>
<comment type="similarity">
    <text evidence="2">Belongs to the UPP synthase family.</text>
</comment>
<keyword evidence="4" id="KW-1185">Reference proteome</keyword>
<dbReference type="OrthoDB" id="4173905at2759"/>
<dbReference type="GO" id="GO:0009570">
    <property type="term" value="C:chloroplast stroma"/>
    <property type="evidence" value="ECO:0007669"/>
    <property type="project" value="TreeGrafter"/>
</dbReference>
<dbReference type="Proteomes" id="UP000245207">
    <property type="component" value="Unassembled WGS sequence"/>
</dbReference>
<dbReference type="SUPFAM" id="SSF64005">
    <property type="entry name" value="Undecaprenyl diphosphate synthase"/>
    <property type="match status" value="1"/>
</dbReference>
<dbReference type="PROSITE" id="PS01066">
    <property type="entry name" value="UPP_SYNTHASE"/>
    <property type="match status" value="1"/>
</dbReference>
<protein>
    <recommendedName>
        <fullName evidence="2">Alkyl transferase</fullName>
        <ecNumber evidence="2">2.5.1.-</ecNumber>
    </recommendedName>
</protein>
<evidence type="ECO:0000256" key="1">
    <source>
        <dbReference type="ARBA" id="ARBA00022679"/>
    </source>
</evidence>